<dbReference type="AlphaFoldDB" id="A0A7U9C464"/>
<feature type="region of interest" description="Disordered" evidence="1">
    <location>
        <begin position="36"/>
        <end position="64"/>
    </location>
</feature>
<evidence type="ECO:0000313" key="2">
    <source>
        <dbReference type="EMBL" id="EHJ94936.1"/>
    </source>
</evidence>
<proteinExistence type="predicted"/>
<sequence length="64" mass="6624">MLAALLQDGLMAAMHPIEITDGGNAATMSRFQVVQTSNDAHGTSAVGGHKASDYNEPTPQDAVL</sequence>
<evidence type="ECO:0000256" key="1">
    <source>
        <dbReference type="SAM" id="MobiDB-lite"/>
    </source>
</evidence>
<protein>
    <submittedName>
        <fullName evidence="2">Uncharacterized protein</fullName>
    </submittedName>
</protein>
<gene>
    <name evidence="2" type="ORF">KUC_1895</name>
</gene>
<organism evidence="2 3">
    <name type="scientific">Vreelandella boliviensis LC1</name>
    <dbReference type="NCBI Taxonomy" id="1072583"/>
    <lineage>
        <taxon>Bacteria</taxon>
        <taxon>Pseudomonadati</taxon>
        <taxon>Pseudomonadota</taxon>
        <taxon>Gammaproteobacteria</taxon>
        <taxon>Oceanospirillales</taxon>
        <taxon>Halomonadaceae</taxon>
        <taxon>Vreelandella</taxon>
    </lineage>
</organism>
<dbReference type="Proteomes" id="UP000005756">
    <property type="component" value="Unassembled WGS sequence"/>
</dbReference>
<accession>A0A7U9C464</accession>
<name>A0A7U9C464_9GAMM</name>
<evidence type="ECO:0000313" key="3">
    <source>
        <dbReference type="Proteomes" id="UP000005756"/>
    </source>
</evidence>
<reference evidence="2 3" key="1">
    <citation type="submission" date="2011-10" db="EMBL/GenBank/DDBJ databases">
        <authorList>
            <person name="Quillaguamn J."/>
            <person name="Guzmn D."/>
            <person name="Balderrama-Subieta A."/>
            <person name="Cardona-Ortuo C."/>
            <person name="Guevara-Martnez M."/>
            <person name="Callisaya-Quispe N."/>
        </authorList>
    </citation>
    <scope>NUCLEOTIDE SEQUENCE [LARGE SCALE GENOMIC DNA]</scope>
    <source>
        <strain evidence="2 3">LC1</strain>
    </source>
</reference>
<dbReference type="EMBL" id="JH393257">
    <property type="protein sequence ID" value="EHJ94936.1"/>
    <property type="molecule type" value="Genomic_DNA"/>
</dbReference>